<dbReference type="RefSeq" id="WP_137637690.1">
    <property type="nucleotide sequence ID" value="NZ_BJDN01000011.1"/>
</dbReference>
<proteinExistence type="predicted"/>
<reference evidence="2" key="1">
    <citation type="journal article" date="2019" name="Int. J. Syst. Evol. Microbiol.">
        <title>The Global Catalogue of Microorganisms (GCM) 10K type strain sequencing project: providing services to taxonomists for standard genome sequencing and annotation.</title>
        <authorList>
            <consortium name="The Broad Institute Genomics Platform"/>
            <consortium name="The Broad Institute Genome Sequencing Center for Infectious Disease"/>
            <person name="Wu L."/>
            <person name="Ma J."/>
        </authorList>
    </citation>
    <scope>NUCLEOTIDE SEQUENCE [LARGE SCALE GENOMIC DNA]</scope>
    <source>
        <strain evidence="2">CCM 8925</strain>
    </source>
</reference>
<sequence length="84" mass="9566">MELKIKQQLAVDQDQALRNKVNVFCDYYGINETKLDHDDMLAFLAKHQAKLDSLAHGYAEMASLNTEICAEFCNCEEEAAARIR</sequence>
<dbReference type="EMBL" id="JBHTIO010000028">
    <property type="protein sequence ID" value="MFD0897160.1"/>
    <property type="molecule type" value="Genomic_DNA"/>
</dbReference>
<accession>A0ABW3EBS5</accession>
<gene>
    <name evidence="1" type="ORF">ACFQZ7_05340</name>
</gene>
<dbReference type="InterPro" id="IPR013321">
    <property type="entry name" value="Arc_rbn_hlx_hlx"/>
</dbReference>
<dbReference type="Gene3D" id="1.10.1220.10">
    <property type="entry name" value="Met repressor-like"/>
    <property type="match status" value="1"/>
</dbReference>
<dbReference type="Proteomes" id="UP001597104">
    <property type="component" value="Unassembled WGS sequence"/>
</dbReference>
<keyword evidence="2" id="KW-1185">Reference proteome</keyword>
<comment type="caution">
    <text evidence="1">The sequence shown here is derived from an EMBL/GenBank/DDBJ whole genome shotgun (WGS) entry which is preliminary data.</text>
</comment>
<organism evidence="1 2">
    <name type="scientific">Loigolactobacillus binensis</name>
    <dbReference type="NCBI Taxonomy" id="2559922"/>
    <lineage>
        <taxon>Bacteria</taxon>
        <taxon>Bacillati</taxon>
        <taxon>Bacillota</taxon>
        <taxon>Bacilli</taxon>
        <taxon>Lactobacillales</taxon>
        <taxon>Lactobacillaceae</taxon>
        <taxon>Loigolactobacillus</taxon>
    </lineage>
</organism>
<evidence type="ECO:0000313" key="2">
    <source>
        <dbReference type="Proteomes" id="UP001597104"/>
    </source>
</evidence>
<evidence type="ECO:0000313" key="1">
    <source>
        <dbReference type="EMBL" id="MFD0897160.1"/>
    </source>
</evidence>
<name>A0ABW3EBS5_9LACO</name>
<protein>
    <submittedName>
        <fullName evidence="1">Uncharacterized protein</fullName>
    </submittedName>
</protein>